<accession>A0A926N5S5</accession>
<dbReference type="CDD" id="cd03255">
    <property type="entry name" value="ABC_MJ0796_LolCDE_FtsE"/>
    <property type="match status" value="1"/>
</dbReference>
<comment type="caution">
    <text evidence="5">The sequence shown here is derived from an EMBL/GenBank/DDBJ whole genome shotgun (WGS) entry which is preliminary data.</text>
</comment>
<gene>
    <name evidence="5" type="ORF">IC620_06710</name>
</gene>
<dbReference type="InterPro" id="IPR003593">
    <property type="entry name" value="AAA+_ATPase"/>
</dbReference>
<dbReference type="Pfam" id="PF00005">
    <property type="entry name" value="ABC_tran"/>
    <property type="match status" value="1"/>
</dbReference>
<dbReference type="SMART" id="SM00382">
    <property type="entry name" value="AAA"/>
    <property type="match status" value="1"/>
</dbReference>
<sequence>MIQLKQIYKRYQAGESEMTVLQDINFTVNQGEYVAIMGQSGSGKSTLMNILGCLDHPSEGSYWIDGVDVLSLDDPQTAQLRNRMIGFIFQQFQLLPRLTAKRNVELPLIYAGLPAKKREERAIESLRKVGLEDRMHHLPSALSGGQQQRVAIARAMVTEPTLLLADEPTGALDTQSGAVVLDLFDQLHQEGKTIVMITHDAEVATRAQRQIIIRDGEIIEEKRRPVEGEMP</sequence>
<dbReference type="GO" id="GO:0098796">
    <property type="term" value="C:membrane protein complex"/>
    <property type="evidence" value="ECO:0007669"/>
    <property type="project" value="UniProtKB-ARBA"/>
</dbReference>
<dbReference type="InterPro" id="IPR015854">
    <property type="entry name" value="ABC_transpr_LolD-like"/>
</dbReference>
<dbReference type="Proteomes" id="UP000661691">
    <property type="component" value="Unassembled WGS sequence"/>
</dbReference>
<dbReference type="PANTHER" id="PTHR24220">
    <property type="entry name" value="IMPORT ATP-BINDING PROTEIN"/>
    <property type="match status" value="1"/>
</dbReference>
<dbReference type="AlphaFoldDB" id="A0A926N5S5"/>
<dbReference type="PANTHER" id="PTHR24220:SF86">
    <property type="entry name" value="ABC TRANSPORTER ABCH.1"/>
    <property type="match status" value="1"/>
</dbReference>
<protein>
    <submittedName>
        <fullName evidence="5">ABC transporter ATP-binding protein</fullName>
    </submittedName>
</protein>
<dbReference type="InterPro" id="IPR017911">
    <property type="entry name" value="MacB-like_ATP-bd"/>
</dbReference>
<keyword evidence="3 5" id="KW-0067">ATP-binding</keyword>
<dbReference type="GO" id="GO:0005524">
    <property type="term" value="F:ATP binding"/>
    <property type="evidence" value="ECO:0007669"/>
    <property type="project" value="UniProtKB-KW"/>
</dbReference>
<evidence type="ECO:0000313" key="5">
    <source>
        <dbReference type="EMBL" id="MBD1372049.1"/>
    </source>
</evidence>
<dbReference type="EMBL" id="JACXAH010000008">
    <property type="protein sequence ID" value="MBD1372049.1"/>
    <property type="molecule type" value="Genomic_DNA"/>
</dbReference>
<evidence type="ECO:0000256" key="1">
    <source>
        <dbReference type="ARBA" id="ARBA00022448"/>
    </source>
</evidence>
<dbReference type="GO" id="GO:0005886">
    <property type="term" value="C:plasma membrane"/>
    <property type="evidence" value="ECO:0007669"/>
    <property type="project" value="TreeGrafter"/>
</dbReference>
<dbReference type="FunFam" id="3.40.50.300:FF:000032">
    <property type="entry name" value="Export ABC transporter ATP-binding protein"/>
    <property type="match status" value="1"/>
</dbReference>
<name>A0A926N5S5_9BACL</name>
<evidence type="ECO:0000259" key="4">
    <source>
        <dbReference type="PROSITE" id="PS50893"/>
    </source>
</evidence>
<dbReference type="InterPro" id="IPR003439">
    <property type="entry name" value="ABC_transporter-like_ATP-bd"/>
</dbReference>
<dbReference type="Gene3D" id="3.40.50.300">
    <property type="entry name" value="P-loop containing nucleotide triphosphate hydrolases"/>
    <property type="match status" value="1"/>
</dbReference>
<dbReference type="PROSITE" id="PS50893">
    <property type="entry name" value="ABC_TRANSPORTER_2"/>
    <property type="match status" value="1"/>
</dbReference>
<evidence type="ECO:0000313" key="6">
    <source>
        <dbReference type="Proteomes" id="UP000661691"/>
    </source>
</evidence>
<dbReference type="GO" id="GO:0022857">
    <property type="term" value="F:transmembrane transporter activity"/>
    <property type="evidence" value="ECO:0007669"/>
    <property type="project" value="TreeGrafter"/>
</dbReference>
<keyword evidence="6" id="KW-1185">Reference proteome</keyword>
<dbReference type="GO" id="GO:0016887">
    <property type="term" value="F:ATP hydrolysis activity"/>
    <property type="evidence" value="ECO:0007669"/>
    <property type="project" value="InterPro"/>
</dbReference>
<keyword evidence="2" id="KW-0547">Nucleotide-binding</keyword>
<feature type="domain" description="ABC transporter" evidence="4">
    <location>
        <begin position="2"/>
        <end position="230"/>
    </location>
</feature>
<dbReference type="InterPro" id="IPR027417">
    <property type="entry name" value="P-loop_NTPase"/>
</dbReference>
<proteinExistence type="predicted"/>
<keyword evidence="1" id="KW-0813">Transport</keyword>
<dbReference type="InterPro" id="IPR017871">
    <property type="entry name" value="ABC_transporter-like_CS"/>
</dbReference>
<reference evidence="5" key="1">
    <citation type="submission" date="2020-09" db="EMBL/GenBank/DDBJ databases">
        <title>A novel bacterium of genus Hazenella, isolated from South China Sea.</title>
        <authorList>
            <person name="Huang H."/>
            <person name="Mo K."/>
            <person name="Hu Y."/>
        </authorList>
    </citation>
    <scope>NUCLEOTIDE SEQUENCE</scope>
    <source>
        <strain evidence="5">IB182357</strain>
    </source>
</reference>
<evidence type="ECO:0000256" key="2">
    <source>
        <dbReference type="ARBA" id="ARBA00022741"/>
    </source>
</evidence>
<organism evidence="5 6">
    <name type="scientific">Polycladospora coralii</name>
    <dbReference type="NCBI Taxonomy" id="2771432"/>
    <lineage>
        <taxon>Bacteria</taxon>
        <taxon>Bacillati</taxon>
        <taxon>Bacillota</taxon>
        <taxon>Bacilli</taxon>
        <taxon>Bacillales</taxon>
        <taxon>Thermoactinomycetaceae</taxon>
        <taxon>Polycladospora</taxon>
    </lineage>
</organism>
<dbReference type="PROSITE" id="PS00211">
    <property type="entry name" value="ABC_TRANSPORTER_1"/>
    <property type="match status" value="1"/>
</dbReference>
<dbReference type="RefSeq" id="WP_191139480.1">
    <property type="nucleotide sequence ID" value="NZ_JACXAG020000003.1"/>
</dbReference>
<dbReference type="SUPFAM" id="SSF52540">
    <property type="entry name" value="P-loop containing nucleoside triphosphate hydrolases"/>
    <property type="match status" value="1"/>
</dbReference>
<evidence type="ECO:0000256" key="3">
    <source>
        <dbReference type="ARBA" id="ARBA00022840"/>
    </source>
</evidence>